<sequence>MCVYIYIRVIKSTHGTESDQIFYKNRSRADSDYSGRVWLLDSGIAQAYPRHAFSLIVDNLRRRPT</sequence>
<dbReference type="AlphaFoldDB" id="A0A8T2CUJ8"/>
<keyword evidence="2" id="KW-1185">Reference proteome</keyword>
<dbReference type="Proteomes" id="UP000694240">
    <property type="component" value="Chromosome 5"/>
</dbReference>
<evidence type="ECO:0000313" key="2">
    <source>
        <dbReference type="Proteomes" id="UP000694240"/>
    </source>
</evidence>
<comment type="caution">
    <text evidence="1">The sequence shown here is derived from an EMBL/GenBank/DDBJ whole genome shotgun (WGS) entry which is preliminary data.</text>
</comment>
<gene>
    <name evidence="1" type="ORF">ISN45_At05g022110</name>
</gene>
<organism evidence="1 2">
    <name type="scientific">Arabidopsis thaliana x Arabidopsis arenosa</name>
    <dbReference type="NCBI Taxonomy" id="1240361"/>
    <lineage>
        <taxon>Eukaryota</taxon>
        <taxon>Viridiplantae</taxon>
        <taxon>Streptophyta</taxon>
        <taxon>Embryophyta</taxon>
        <taxon>Tracheophyta</taxon>
        <taxon>Spermatophyta</taxon>
        <taxon>Magnoliopsida</taxon>
        <taxon>eudicotyledons</taxon>
        <taxon>Gunneridae</taxon>
        <taxon>Pentapetalae</taxon>
        <taxon>rosids</taxon>
        <taxon>malvids</taxon>
        <taxon>Brassicales</taxon>
        <taxon>Brassicaceae</taxon>
        <taxon>Camelineae</taxon>
        <taxon>Arabidopsis</taxon>
    </lineage>
</organism>
<dbReference type="EMBL" id="JAEFBK010000005">
    <property type="protein sequence ID" value="KAG7603225.1"/>
    <property type="molecule type" value="Genomic_DNA"/>
</dbReference>
<name>A0A8T2CUJ8_9BRAS</name>
<evidence type="ECO:0000313" key="1">
    <source>
        <dbReference type="EMBL" id="KAG7603225.1"/>
    </source>
</evidence>
<reference evidence="1 2" key="1">
    <citation type="submission" date="2020-12" db="EMBL/GenBank/DDBJ databases">
        <title>Concerted genomic and epigenomic changes stabilize Arabidopsis allopolyploids.</title>
        <authorList>
            <person name="Chen Z."/>
        </authorList>
    </citation>
    <scope>NUCLEOTIDE SEQUENCE [LARGE SCALE GENOMIC DNA]</scope>
    <source>
        <strain evidence="1">Allo738</strain>
        <tissue evidence="1">Leaf</tissue>
    </source>
</reference>
<protein>
    <submittedName>
        <fullName evidence="1">Uncharacterized protein</fullName>
    </submittedName>
</protein>
<proteinExistence type="predicted"/>
<accession>A0A8T2CUJ8</accession>